<evidence type="ECO:0000313" key="3">
    <source>
        <dbReference type="Proteomes" id="UP001162164"/>
    </source>
</evidence>
<evidence type="ECO:0000313" key="2">
    <source>
        <dbReference type="EMBL" id="KAJ8984458.1"/>
    </source>
</evidence>
<proteinExistence type="predicted"/>
<accession>A0ABQ9K4B7</accession>
<keyword evidence="3" id="KW-1185">Reference proteome</keyword>
<dbReference type="Proteomes" id="UP001162164">
    <property type="component" value="Unassembled WGS sequence"/>
</dbReference>
<feature type="domain" description="MAGE" evidence="1">
    <location>
        <begin position="7"/>
        <end position="48"/>
    </location>
</feature>
<dbReference type="Gene3D" id="1.10.10.1210">
    <property type="entry name" value="MAGE homology domain, winged helix WH2 motif"/>
    <property type="match status" value="1"/>
</dbReference>
<protein>
    <recommendedName>
        <fullName evidence="1">MAGE domain-containing protein</fullName>
    </recommendedName>
</protein>
<comment type="caution">
    <text evidence="2">The sequence shown here is derived from an EMBL/GenBank/DDBJ whole genome shotgun (WGS) entry which is preliminary data.</text>
</comment>
<dbReference type="EMBL" id="JAPWTJ010000036">
    <property type="protein sequence ID" value="KAJ8984458.1"/>
    <property type="molecule type" value="Genomic_DNA"/>
</dbReference>
<name>A0ABQ9K4B7_9CUCU</name>
<dbReference type="InterPro" id="IPR041899">
    <property type="entry name" value="MAGE_WH2"/>
</dbReference>
<gene>
    <name evidence="2" type="ORF">NQ317_012524</name>
</gene>
<dbReference type="InterPro" id="IPR002190">
    <property type="entry name" value="MHD_dom"/>
</dbReference>
<dbReference type="PROSITE" id="PS50838">
    <property type="entry name" value="MAGE"/>
    <property type="match status" value="1"/>
</dbReference>
<reference evidence="2" key="1">
    <citation type="journal article" date="2023" name="Insect Mol. Biol.">
        <title>Genome sequencing provides insights into the evolution of gene families encoding plant cell wall-degrading enzymes in longhorned beetles.</title>
        <authorList>
            <person name="Shin N.R."/>
            <person name="Okamura Y."/>
            <person name="Kirsch R."/>
            <person name="Pauchet Y."/>
        </authorList>
    </citation>
    <scope>NUCLEOTIDE SEQUENCE</scope>
    <source>
        <strain evidence="2">MMC_N1</strain>
    </source>
</reference>
<organism evidence="2 3">
    <name type="scientific">Molorchus minor</name>
    <dbReference type="NCBI Taxonomy" id="1323400"/>
    <lineage>
        <taxon>Eukaryota</taxon>
        <taxon>Metazoa</taxon>
        <taxon>Ecdysozoa</taxon>
        <taxon>Arthropoda</taxon>
        <taxon>Hexapoda</taxon>
        <taxon>Insecta</taxon>
        <taxon>Pterygota</taxon>
        <taxon>Neoptera</taxon>
        <taxon>Endopterygota</taxon>
        <taxon>Coleoptera</taxon>
        <taxon>Polyphaga</taxon>
        <taxon>Cucujiformia</taxon>
        <taxon>Chrysomeloidea</taxon>
        <taxon>Cerambycidae</taxon>
        <taxon>Lamiinae</taxon>
        <taxon>Monochamini</taxon>
        <taxon>Molorchus</taxon>
    </lineage>
</organism>
<evidence type="ECO:0000259" key="1">
    <source>
        <dbReference type="PROSITE" id="PS50838"/>
    </source>
</evidence>
<sequence>MDQISKKITYSWGPRSEKEISKQEVLKFVCKVYKDRLPNSWVNQHKMAQQQGYENHRRPLPKIILRSEI</sequence>